<dbReference type="InterPro" id="IPR039672">
    <property type="entry name" value="MFS_2"/>
</dbReference>
<protein>
    <submittedName>
        <fullName evidence="3">MFS transporter</fullName>
    </submittedName>
</protein>
<proteinExistence type="inferred from homology"/>
<feature type="transmembrane region" description="Helical" evidence="2">
    <location>
        <begin position="369"/>
        <end position="390"/>
    </location>
</feature>
<dbReference type="Pfam" id="PF13347">
    <property type="entry name" value="MFS_2"/>
    <property type="match status" value="1"/>
</dbReference>
<gene>
    <name evidence="3" type="ORF">G7087_16735</name>
</gene>
<feature type="transmembrane region" description="Helical" evidence="2">
    <location>
        <begin position="319"/>
        <end position="348"/>
    </location>
</feature>
<feature type="transmembrane region" description="Helical" evidence="2">
    <location>
        <begin position="229"/>
        <end position="255"/>
    </location>
</feature>
<feature type="transmembrane region" description="Helical" evidence="2">
    <location>
        <begin position="52"/>
        <end position="71"/>
    </location>
</feature>
<keyword evidence="2" id="KW-1133">Transmembrane helix</keyword>
<keyword evidence="2" id="KW-0472">Membrane</keyword>
<name>A0ABX0I007_9BURK</name>
<evidence type="ECO:0000256" key="2">
    <source>
        <dbReference type="SAM" id="Phobius"/>
    </source>
</evidence>
<feature type="transmembrane region" description="Helical" evidence="2">
    <location>
        <begin position="119"/>
        <end position="141"/>
    </location>
</feature>
<keyword evidence="4" id="KW-1185">Reference proteome</keyword>
<keyword evidence="2" id="KW-0812">Transmembrane</keyword>
<dbReference type="EMBL" id="JAAOCD010000010">
    <property type="protein sequence ID" value="NHL00031.1"/>
    <property type="molecule type" value="Genomic_DNA"/>
</dbReference>
<evidence type="ECO:0000313" key="3">
    <source>
        <dbReference type="EMBL" id="NHL00031.1"/>
    </source>
</evidence>
<dbReference type="SUPFAM" id="SSF103473">
    <property type="entry name" value="MFS general substrate transporter"/>
    <property type="match status" value="1"/>
</dbReference>
<dbReference type="PANTHER" id="PTHR11328">
    <property type="entry name" value="MAJOR FACILITATOR SUPERFAMILY DOMAIN-CONTAINING PROTEIN"/>
    <property type="match status" value="1"/>
</dbReference>
<accession>A0ABX0I007</accession>
<feature type="transmembrane region" description="Helical" evidence="2">
    <location>
        <begin position="267"/>
        <end position="288"/>
    </location>
</feature>
<dbReference type="Gene3D" id="1.20.1250.20">
    <property type="entry name" value="MFS general substrate transporter like domains"/>
    <property type="match status" value="1"/>
</dbReference>
<reference evidence="3 4" key="1">
    <citation type="submission" date="2020-03" db="EMBL/GenBank/DDBJ databases">
        <title>Rubrivivax benzoatilyticus JA2 (sequenced after 10 years sub-culturing).</title>
        <authorList>
            <person name="Gupta D."/>
            <person name="Chintalapati S."/>
            <person name="Chintalapati V.R."/>
        </authorList>
    </citation>
    <scope>NUCLEOTIDE SEQUENCE [LARGE SCALE GENOMIC DNA]</scope>
    <source>
        <strain evidence="3 4">JA2-Mal</strain>
    </source>
</reference>
<feature type="transmembrane region" description="Helical" evidence="2">
    <location>
        <begin position="92"/>
        <end position="113"/>
    </location>
</feature>
<dbReference type="PANTHER" id="PTHR11328:SF24">
    <property type="entry name" value="MAJOR FACILITATOR SUPERFAMILY (MFS) PROFILE DOMAIN-CONTAINING PROTEIN"/>
    <property type="match status" value="1"/>
</dbReference>
<evidence type="ECO:0000256" key="1">
    <source>
        <dbReference type="ARBA" id="ARBA00009617"/>
    </source>
</evidence>
<dbReference type="Proteomes" id="UP000802098">
    <property type="component" value="Unassembled WGS sequence"/>
</dbReference>
<evidence type="ECO:0000313" key="4">
    <source>
        <dbReference type="Proteomes" id="UP000802098"/>
    </source>
</evidence>
<sequence length="432" mass="44079">MNTAGLDAGGPATPAARWRGGLADGLRYGALGLPLAFVALPLYVLLPPHYAAEYGVPLATLGALLLAVRLLDAVIDPALGRLVDRLFTGSPARLLAVAAAAALLLAAAFHGLFFPPVTAGTALLAWCAALLVAAYLAYSLLAVLHQAWGARLGGDAAVRARIVSWREGLALAGVLVASVLPSTAGLAATSAAFAVTLVIGLVLLAGAPRAEATPAAARVDWRAPLATPAFRRLLAVFLVNGIASAVPATLVLFFVRDRLQAPAWEPVFLAAYFAAGALAMPLWVRLVARLGLAGAWLAGMALAVAAFVWAATLGPGDTAGFVAVCVASGVALGADLALPGALLAGIVRRAGHGGGEGAYFGWWNLATKLNLALAAGLALPLLGLLGYAPGAREPEALAALTAAYCLLPCVLKTAAAALLWRWRHRLDEENPR</sequence>
<dbReference type="RefSeq" id="WP_029718850.1">
    <property type="nucleotide sequence ID" value="NZ_JAAOCD010000010.1"/>
</dbReference>
<feature type="transmembrane region" description="Helical" evidence="2">
    <location>
        <begin position="295"/>
        <end position="313"/>
    </location>
</feature>
<dbReference type="InterPro" id="IPR036259">
    <property type="entry name" value="MFS_trans_sf"/>
</dbReference>
<feature type="transmembrane region" description="Helical" evidence="2">
    <location>
        <begin position="186"/>
        <end position="208"/>
    </location>
</feature>
<feature type="transmembrane region" description="Helical" evidence="2">
    <location>
        <begin position="26"/>
        <end position="46"/>
    </location>
</feature>
<feature type="transmembrane region" description="Helical" evidence="2">
    <location>
        <begin position="396"/>
        <end position="420"/>
    </location>
</feature>
<comment type="caution">
    <text evidence="3">The sequence shown here is derived from an EMBL/GenBank/DDBJ whole genome shotgun (WGS) entry which is preliminary data.</text>
</comment>
<organism evidence="3 4">
    <name type="scientific">Rubrivivax benzoatilyticus</name>
    <dbReference type="NCBI Taxonomy" id="316997"/>
    <lineage>
        <taxon>Bacteria</taxon>
        <taxon>Pseudomonadati</taxon>
        <taxon>Pseudomonadota</taxon>
        <taxon>Betaproteobacteria</taxon>
        <taxon>Burkholderiales</taxon>
        <taxon>Sphaerotilaceae</taxon>
        <taxon>Rubrivivax</taxon>
    </lineage>
</organism>
<comment type="similarity">
    <text evidence="1">Belongs to the sodium:galactoside symporter (TC 2.A.2) family.</text>
</comment>